<gene>
    <name evidence="1" type="ORF">MED297_20462</name>
</gene>
<dbReference type="Proteomes" id="UP000005953">
    <property type="component" value="Unassembled WGS sequence"/>
</dbReference>
<dbReference type="HOGENOM" id="CLU_168749_0_0_6"/>
<sequence>MHLEKTVAKLLASVIEPEVATMVSACLLEYDFERYKSSKVWAIVRQGDSWLLTIEDKDEFALGFGSSTKTIMMLGFSSADAVGEWCA</sequence>
<reference evidence="1 2" key="1">
    <citation type="submission" date="2006-02" db="EMBL/GenBank/DDBJ databases">
        <authorList>
            <person name="Pinhassi J."/>
            <person name="Pedros-Alio C."/>
            <person name="Ferriera S."/>
            <person name="Johnson J."/>
            <person name="Kravitz S."/>
            <person name="Halpern A."/>
            <person name="Remington K."/>
            <person name="Beeson K."/>
            <person name="Tran B."/>
            <person name="Rogers Y.-H."/>
            <person name="Friedman R."/>
            <person name="Venter J.C."/>
        </authorList>
    </citation>
    <scope>NUCLEOTIDE SEQUENCE [LARGE SCALE GENOMIC DNA]</scope>
    <source>
        <strain evidence="1 2">MED297</strain>
    </source>
</reference>
<organism evidence="1 2">
    <name type="scientific">Reinekea blandensis MED297</name>
    <dbReference type="NCBI Taxonomy" id="314283"/>
    <lineage>
        <taxon>Bacteria</taxon>
        <taxon>Pseudomonadati</taxon>
        <taxon>Pseudomonadota</taxon>
        <taxon>Gammaproteobacteria</taxon>
        <taxon>Oceanospirillales</taxon>
        <taxon>Saccharospirillaceae</taxon>
        <taxon>Reinekea</taxon>
    </lineage>
</organism>
<dbReference type="EMBL" id="AAOE01000001">
    <property type="protein sequence ID" value="EAR11298.1"/>
    <property type="molecule type" value="Genomic_DNA"/>
</dbReference>
<comment type="caution">
    <text evidence="1">The sequence shown here is derived from an EMBL/GenBank/DDBJ whole genome shotgun (WGS) entry which is preliminary data.</text>
</comment>
<name>A4B9J7_9GAMM</name>
<evidence type="ECO:0000313" key="1">
    <source>
        <dbReference type="EMBL" id="EAR11298.1"/>
    </source>
</evidence>
<proteinExistence type="predicted"/>
<protein>
    <submittedName>
        <fullName evidence="1">Uncharacterized protein</fullName>
    </submittedName>
</protein>
<accession>A4B9J7</accession>
<dbReference type="STRING" id="314283.MED297_20462"/>
<dbReference type="AlphaFoldDB" id="A4B9J7"/>
<keyword evidence="2" id="KW-1185">Reference proteome</keyword>
<evidence type="ECO:0000313" key="2">
    <source>
        <dbReference type="Proteomes" id="UP000005953"/>
    </source>
</evidence>